<gene>
    <name evidence="1" type="ORF">TeGR_g5303</name>
</gene>
<evidence type="ECO:0000313" key="1">
    <source>
        <dbReference type="EMBL" id="GMI20568.1"/>
    </source>
</evidence>
<comment type="caution">
    <text evidence="1">The sequence shown here is derived from an EMBL/GenBank/DDBJ whole genome shotgun (WGS) entry which is preliminary data.</text>
</comment>
<dbReference type="Proteomes" id="UP001165060">
    <property type="component" value="Unassembled WGS sequence"/>
</dbReference>
<sequence>MSSINHLSTQVEVVSASMGGDSSGASSAKCIMELHTTELDGKEKVSKFECGAEQLDSLLGEFDKIEKAVKINAGGGGADA</sequence>
<protein>
    <submittedName>
        <fullName evidence="1">Uncharacterized protein</fullName>
    </submittedName>
</protein>
<name>A0ABQ6M6M8_9STRA</name>
<proteinExistence type="predicted"/>
<reference evidence="1 2" key="1">
    <citation type="journal article" date="2023" name="Commun. Biol.">
        <title>Genome analysis of Parmales, the sister group of diatoms, reveals the evolutionary specialization of diatoms from phago-mixotrophs to photoautotrophs.</title>
        <authorList>
            <person name="Ban H."/>
            <person name="Sato S."/>
            <person name="Yoshikawa S."/>
            <person name="Yamada K."/>
            <person name="Nakamura Y."/>
            <person name="Ichinomiya M."/>
            <person name="Sato N."/>
            <person name="Blanc-Mathieu R."/>
            <person name="Endo H."/>
            <person name="Kuwata A."/>
            <person name="Ogata H."/>
        </authorList>
    </citation>
    <scope>NUCLEOTIDE SEQUENCE [LARGE SCALE GENOMIC DNA]</scope>
</reference>
<dbReference type="EMBL" id="BRYB01001209">
    <property type="protein sequence ID" value="GMI20568.1"/>
    <property type="molecule type" value="Genomic_DNA"/>
</dbReference>
<keyword evidence="2" id="KW-1185">Reference proteome</keyword>
<evidence type="ECO:0000313" key="2">
    <source>
        <dbReference type="Proteomes" id="UP001165060"/>
    </source>
</evidence>
<accession>A0ABQ6M6M8</accession>
<organism evidence="1 2">
    <name type="scientific">Tetraparma gracilis</name>
    <dbReference type="NCBI Taxonomy" id="2962635"/>
    <lineage>
        <taxon>Eukaryota</taxon>
        <taxon>Sar</taxon>
        <taxon>Stramenopiles</taxon>
        <taxon>Ochrophyta</taxon>
        <taxon>Bolidophyceae</taxon>
        <taxon>Parmales</taxon>
        <taxon>Triparmaceae</taxon>
        <taxon>Tetraparma</taxon>
    </lineage>
</organism>